<evidence type="ECO:0000256" key="1">
    <source>
        <dbReference type="SAM" id="MobiDB-lite"/>
    </source>
</evidence>
<feature type="compositionally biased region" description="Basic and acidic residues" evidence="1">
    <location>
        <begin position="113"/>
        <end position="128"/>
    </location>
</feature>
<gene>
    <name evidence="2" type="ORF">TSPGSL018_19990</name>
</gene>
<evidence type="ECO:0000313" key="2">
    <source>
        <dbReference type="EMBL" id="JAC76500.1"/>
    </source>
</evidence>
<organism evidence="2">
    <name type="scientific">Tetraselmis sp. GSL018</name>
    <dbReference type="NCBI Taxonomy" id="582737"/>
    <lineage>
        <taxon>Eukaryota</taxon>
        <taxon>Viridiplantae</taxon>
        <taxon>Chlorophyta</taxon>
        <taxon>core chlorophytes</taxon>
        <taxon>Chlorodendrophyceae</taxon>
        <taxon>Chlorodendrales</taxon>
        <taxon>Chlorodendraceae</taxon>
        <taxon>Tetraselmis</taxon>
    </lineage>
</organism>
<sequence length="128" mass="14111">VLPAIGTRKTERAGNGFLRALGLSEEEEPDLLPSAVRPVWLRMLGFWGLGPPRVRLCLVVRTPAQHAKASMIPELSRAHGLPFAPGDRIEWGRSWQEEGRRGSAIPGAGTKGNRLDGKRLKTPHRHEV</sequence>
<protein>
    <submittedName>
        <fullName evidence="2">Uncharacterized protein</fullName>
    </submittedName>
</protein>
<feature type="non-terminal residue" evidence="2">
    <location>
        <position position="1"/>
    </location>
</feature>
<dbReference type="EMBL" id="GBEZ01009068">
    <property type="protein sequence ID" value="JAC76500.1"/>
    <property type="molecule type" value="Transcribed_RNA"/>
</dbReference>
<name>A0A061S0Q8_9CHLO</name>
<dbReference type="AlphaFoldDB" id="A0A061S0Q8"/>
<reference evidence="2" key="1">
    <citation type="submission" date="2014-05" db="EMBL/GenBank/DDBJ databases">
        <title>The transcriptome of the halophilic microalga Tetraselmis sp. GSL018 isolated from the Great Salt Lake, Utah.</title>
        <authorList>
            <person name="Jinkerson R.E."/>
            <person name="D'Adamo S."/>
            <person name="Posewitz M.C."/>
        </authorList>
    </citation>
    <scope>NUCLEOTIDE SEQUENCE</scope>
    <source>
        <strain evidence="2">GSL018</strain>
    </source>
</reference>
<accession>A0A061S0Q8</accession>
<feature type="region of interest" description="Disordered" evidence="1">
    <location>
        <begin position="95"/>
        <end position="128"/>
    </location>
</feature>
<proteinExistence type="predicted"/>